<accession>V6LER3</accession>
<evidence type="ECO:0000313" key="1">
    <source>
        <dbReference type="EMBL" id="EST42753.1"/>
    </source>
</evidence>
<dbReference type="AlphaFoldDB" id="V6LER3"/>
<dbReference type="EMBL" id="KI546155">
    <property type="protein sequence ID" value="EST42753.1"/>
    <property type="molecule type" value="Genomic_DNA"/>
</dbReference>
<keyword evidence="3" id="KW-1185">Reference proteome</keyword>
<name>V6LER3_9EUKA</name>
<dbReference type="EMBL" id="AUWU02000009">
    <property type="protein sequence ID" value="KAH0569553.1"/>
    <property type="molecule type" value="Genomic_DNA"/>
</dbReference>
<reference evidence="1 2" key="1">
    <citation type="journal article" date="2014" name="PLoS Genet.">
        <title>The Genome of Spironucleus salmonicida Highlights a Fish Pathogen Adapted to Fluctuating Environments.</title>
        <authorList>
            <person name="Xu F."/>
            <person name="Jerlstrom-Hultqvist J."/>
            <person name="Einarsson E."/>
            <person name="Astvaldsson A."/>
            <person name="Svard S.G."/>
            <person name="Andersson J.O."/>
        </authorList>
    </citation>
    <scope>NUCLEOTIDE SEQUENCE</scope>
    <source>
        <strain evidence="2">ATCC 50377</strain>
    </source>
</reference>
<dbReference type="Proteomes" id="UP000018208">
    <property type="component" value="Unassembled WGS sequence"/>
</dbReference>
<sequence>MEIWLDLQGCLGRDKSELRCGRIAHSVTVFFQVRVTFRNVRGKSYSELVQVAELKIWLIGNRRFHFIIIGRHEYLTQLQSSGNSKQQKIVQKLYCKNFSFYKLISGFGAVLAPKLLYIRLSQTYMWATGFDEQI</sequence>
<proteinExistence type="predicted"/>
<organism evidence="1">
    <name type="scientific">Spironucleus salmonicida</name>
    <dbReference type="NCBI Taxonomy" id="348837"/>
    <lineage>
        <taxon>Eukaryota</taxon>
        <taxon>Metamonada</taxon>
        <taxon>Diplomonadida</taxon>
        <taxon>Hexamitidae</taxon>
        <taxon>Hexamitinae</taxon>
        <taxon>Spironucleus</taxon>
    </lineage>
</organism>
<evidence type="ECO:0000313" key="3">
    <source>
        <dbReference type="Proteomes" id="UP000018208"/>
    </source>
</evidence>
<evidence type="ECO:0000313" key="2">
    <source>
        <dbReference type="EMBL" id="KAH0569553.1"/>
    </source>
</evidence>
<protein>
    <submittedName>
        <fullName evidence="1">Uncharacterized protein</fullName>
    </submittedName>
</protein>
<dbReference type="VEuPathDB" id="GiardiaDB:SS50377_28507"/>
<gene>
    <name evidence="1" type="ORF">SS50377_17611</name>
    <name evidence="2" type="ORF">SS50377_28507</name>
</gene>
<reference evidence="2" key="2">
    <citation type="submission" date="2020-12" db="EMBL/GenBank/DDBJ databases">
        <title>New Spironucleus salmonicida genome in near-complete chromosomes.</title>
        <authorList>
            <person name="Xu F."/>
            <person name="Kurt Z."/>
            <person name="Jimenez-Gonzalez A."/>
            <person name="Astvaldsson A."/>
            <person name="Andersson J.O."/>
            <person name="Svard S.G."/>
        </authorList>
    </citation>
    <scope>NUCLEOTIDE SEQUENCE</scope>
    <source>
        <strain evidence="2">ATCC 50377</strain>
    </source>
</reference>